<comment type="caution">
    <text evidence="2">The sequence shown here is derived from an EMBL/GenBank/DDBJ whole genome shotgun (WGS) entry which is preliminary data.</text>
</comment>
<protein>
    <submittedName>
        <fullName evidence="2">Uncharacterized membrane protein HdeD (DUF308 family)</fullName>
    </submittedName>
</protein>
<feature type="transmembrane region" description="Helical" evidence="1">
    <location>
        <begin position="41"/>
        <end position="61"/>
    </location>
</feature>
<dbReference type="PANTHER" id="PTHR34989:SF1">
    <property type="entry name" value="PROTEIN HDED"/>
    <property type="match status" value="1"/>
</dbReference>
<evidence type="ECO:0000313" key="3">
    <source>
        <dbReference type="Proteomes" id="UP000286246"/>
    </source>
</evidence>
<dbReference type="RefSeq" id="WP_120259183.1">
    <property type="nucleotide sequence ID" value="NZ_RAPY01000001.1"/>
</dbReference>
<feature type="transmembrane region" description="Helical" evidence="1">
    <location>
        <begin position="73"/>
        <end position="92"/>
    </location>
</feature>
<organism evidence="2 3">
    <name type="scientific">Sphingobacterium detergens</name>
    <dbReference type="NCBI Taxonomy" id="1145106"/>
    <lineage>
        <taxon>Bacteria</taxon>
        <taxon>Pseudomonadati</taxon>
        <taxon>Bacteroidota</taxon>
        <taxon>Sphingobacteriia</taxon>
        <taxon>Sphingobacteriales</taxon>
        <taxon>Sphingobacteriaceae</taxon>
        <taxon>Sphingobacterium</taxon>
    </lineage>
</organism>
<feature type="transmembrane region" description="Helical" evidence="1">
    <location>
        <begin position="16"/>
        <end position="35"/>
    </location>
</feature>
<keyword evidence="1" id="KW-0472">Membrane</keyword>
<feature type="transmembrane region" description="Helical" evidence="1">
    <location>
        <begin position="131"/>
        <end position="153"/>
    </location>
</feature>
<proteinExistence type="predicted"/>
<keyword evidence="1" id="KW-0812">Transmembrane</keyword>
<keyword evidence="1" id="KW-1133">Transmembrane helix</keyword>
<feature type="transmembrane region" description="Helical" evidence="1">
    <location>
        <begin position="159"/>
        <end position="181"/>
    </location>
</feature>
<dbReference type="InterPro" id="IPR052712">
    <property type="entry name" value="Acid_resist_chaperone_HdeD"/>
</dbReference>
<keyword evidence="3" id="KW-1185">Reference proteome</keyword>
<dbReference type="AlphaFoldDB" id="A0A420BFX3"/>
<feature type="transmembrane region" description="Helical" evidence="1">
    <location>
        <begin position="98"/>
        <end position="119"/>
    </location>
</feature>
<name>A0A420BFX3_SPHD1</name>
<dbReference type="PANTHER" id="PTHR34989">
    <property type="entry name" value="PROTEIN HDED"/>
    <property type="match status" value="1"/>
</dbReference>
<evidence type="ECO:0000313" key="2">
    <source>
        <dbReference type="EMBL" id="RKE55587.1"/>
    </source>
</evidence>
<dbReference type="GO" id="GO:0005886">
    <property type="term" value="C:plasma membrane"/>
    <property type="evidence" value="ECO:0007669"/>
    <property type="project" value="TreeGrafter"/>
</dbReference>
<dbReference type="EMBL" id="RAPY01000001">
    <property type="protein sequence ID" value="RKE55587.1"/>
    <property type="molecule type" value="Genomic_DNA"/>
</dbReference>
<evidence type="ECO:0000256" key="1">
    <source>
        <dbReference type="SAM" id="Phobius"/>
    </source>
</evidence>
<sequence>MANSFLKTIRSSIKHWYIPLIIGILLILLGFYTISTPVASFLALSMLFSWSFIVSGILEIIFALQNKNEVDGWGWYLTGGILYTLFGILLMTNPLLSAGTLTFIVGFYALFRSFQLVSFSFDLKNYGSKSWGWITLFALLGIIFSFILLWNPLFAGLSLVIWTGMAISTAGFAACVFAFQLKSLKNIPNKLPNEWKERYEKLKEEFEQHNK</sequence>
<reference evidence="2 3" key="1">
    <citation type="submission" date="2018-09" db="EMBL/GenBank/DDBJ databases">
        <title>Genomic Encyclopedia of Type Strains, Phase III (KMG-III): the genomes of soil and plant-associated and newly described type strains.</title>
        <authorList>
            <person name="Whitman W."/>
        </authorList>
    </citation>
    <scope>NUCLEOTIDE SEQUENCE [LARGE SCALE GENOMIC DNA]</scope>
    <source>
        <strain evidence="2 3">CECT 7938</strain>
    </source>
</reference>
<dbReference type="Pfam" id="PF03729">
    <property type="entry name" value="DUF308"/>
    <property type="match status" value="1"/>
</dbReference>
<dbReference type="Proteomes" id="UP000286246">
    <property type="component" value="Unassembled WGS sequence"/>
</dbReference>
<dbReference type="InterPro" id="IPR005325">
    <property type="entry name" value="DUF308_memb"/>
</dbReference>
<accession>A0A420BFX3</accession>
<gene>
    <name evidence="2" type="ORF">DFQ12_0421</name>
</gene>
<dbReference type="OrthoDB" id="7059775at2"/>